<dbReference type="InterPro" id="IPR019734">
    <property type="entry name" value="TPR_rpt"/>
</dbReference>
<proteinExistence type="predicted"/>
<reference evidence="4 5" key="1">
    <citation type="journal article" date="2010" name="Cell">
        <title>The genome of Naegleria gruberi illuminates early eukaryotic versatility.</title>
        <authorList>
            <person name="Fritz-Laylin L.K."/>
            <person name="Prochnik S.E."/>
            <person name="Ginger M.L."/>
            <person name="Dacks J.B."/>
            <person name="Carpenter M.L."/>
            <person name="Field M.C."/>
            <person name="Kuo A."/>
            <person name="Paredez A."/>
            <person name="Chapman J."/>
            <person name="Pham J."/>
            <person name="Shu S."/>
            <person name="Neupane R."/>
            <person name="Cipriano M."/>
            <person name="Mancuso J."/>
            <person name="Tu H."/>
            <person name="Salamov A."/>
            <person name="Lindquist E."/>
            <person name="Shapiro H."/>
            <person name="Lucas S."/>
            <person name="Grigoriev I.V."/>
            <person name="Cande W.Z."/>
            <person name="Fulton C."/>
            <person name="Rokhsar D.S."/>
            <person name="Dawson S.C."/>
        </authorList>
    </citation>
    <scope>NUCLEOTIDE SEQUENCE [LARGE SCALE GENOMIC DNA]</scope>
    <source>
        <strain evidence="4 5">NEG-M</strain>
    </source>
</reference>
<feature type="chain" id="PRO_5003038116" evidence="3">
    <location>
        <begin position="25"/>
        <end position="442"/>
    </location>
</feature>
<dbReference type="EMBL" id="GG738867">
    <property type="protein sequence ID" value="EFC44699.1"/>
    <property type="molecule type" value="Genomic_DNA"/>
</dbReference>
<dbReference type="PANTHER" id="PTHR44943:SF8">
    <property type="entry name" value="TPR REPEAT-CONTAINING PROTEIN MJ0263"/>
    <property type="match status" value="1"/>
</dbReference>
<name>D2VF21_NAEGR</name>
<sequence>MQLMKVDVWCVGLILMKLLKLSTNFIPIDEDERLWLKIIREKLTPLQDNFFIIILQGTLQPEPSLRVNSSILFEDICRQLNVIAFLHPESGENVSIPVGREDLIFYNVINNRELRMFLGEGDIFDLMILYSMLFKVFNAAENPEIDAEQLASSFEPDIIRLIDIHLKNGGYLVYFLSGQIQVVNSGFTAKVLAYLKRVTQLKPCERRPRILLSSYKAMSKQYSEAILDINSIIRDGLDEDTVYINRGQCRYKTREFANALEDFNFALDNYNLRIHKNYFNILLGKGKTLAHLKRFGEALDIYDTVLKESEREFDKSRCHYLKGKTYRAIGSYEQALEEFLMVKIPQNKIDLLLAQCYQKLKRYDQALSSINNHLQKIPTCKFSNEIRSNILLEMGNIVEASNNIQQMDKNANRETVVGKFIEKDEQPNAKHLMKLLKMKHTV</sequence>
<dbReference type="InParanoid" id="D2VF21"/>
<dbReference type="RefSeq" id="XP_002677443.1">
    <property type="nucleotide sequence ID" value="XM_002677397.1"/>
</dbReference>
<keyword evidence="2" id="KW-0802">TPR repeat</keyword>
<dbReference type="PANTHER" id="PTHR44943">
    <property type="entry name" value="CELLULOSE SYNTHASE OPERON PROTEIN C"/>
    <property type="match status" value="1"/>
</dbReference>
<dbReference type="STRING" id="5762.D2VF21"/>
<dbReference type="KEGG" id="ngr:NAEGRDRAFT_67474"/>
<feature type="signal peptide" evidence="3">
    <location>
        <begin position="1"/>
        <end position="24"/>
    </location>
</feature>
<dbReference type="VEuPathDB" id="AmoebaDB:NAEGRDRAFT_67474"/>
<dbReference type="Gene3D" id="1.25.40.10">
    <property type="entry name" value="Tetratricopeptide repeat domain"/>
    <property type="match status" value="1"/>
</dbReference>
<keyword evidence="3" id="KW-0732">Signal</keyword>
<dbReference type="SMART" id="SM00028">
    <property type="entry name" value="TPR"/>
    <property type="match status" value="3"/>
</dbReference>
<evidence type="ECO:0000256" key="1">
    <source>
        <dbReference type="ARBA" id="ARBA00022737"/>
    </source>
</evidence>
<protein>
    <submittedName>
        <fullName evidence="4">Predicted protein</fullName>
    </submittedName>
</protein>
<evidence type="ECO:0000313" key="5">
    <source>
        <dbReference type="Proteomes" id="UP000006671"/>
    </source>
</evidence>
<dbReference type="GeneID" id="8848631"/>
<evidence type="ECO:0000256" key="2">
    <source>
        <dbReference type="ARBA" id="ARBA00022803"/>
    </source>
</evidence>
<accession>D2VF21</accession>
<dbReference type="Proteomes" id="UP000006671">
    <property type="component" value="Unassembled WGS sequence"/>
</dbReference>
<evidence type="ECO:0000256" key="3">
    <source>
        <dbReference type="SAM" id="SignalP"/>
    </source>
</evidence>
<keyword evidence="1" id="KW-0677">Repeat</keyword>
<evidence type="ECO:0000313" key="4">
    <source>
        <dbReference type="EMBL" id="EFC44699.1"/>
    </source>
</evidence>
<gene>
    <name evidence="4" type="ORF">NAEGRDRAFT_67474</name>
</gene>
<keyword evidence="5" id="KW-1185">Reference proteome</keyword>
<dbReference type="InterPro" id="IPR051685">
    <property type="entry name" value="Ycf3/AcsC/BcsC/TPR_MFPF"/>
</dbReference>
<dbReference type="InterPro" id="IPR011990">
    <property type="entry name" value="TPR-like_helical_dom_sf"/>
</dbReference>
<dbReference type="AlphaFoldDB" id="D2VF21"/>
<dbReference type="OrthoDB" id="1926212at2759"/>
<dbReference type="SUPFAM" id="SSF48452">
    <property type="entry name" value="TPR-like"/>
    <property type="match status" value="2"/>
</dbReference>
<organism evidence="5">
    <name type="scientific">Naegleria gruberi</name>
    <name type="common">Amoeba</name>
    <dbReference type="NCBI Taxonomy" id="5762"/>
    <lineage>
        <taxon>Eukaryota</taxon>
        <taxon>Discoba</taxon>
        <taxon>Heterolobosea</taxon>
        <taxon>Tetramitia</taxon>
        <taxon>Eutetramitia</taxon>
        <taxon>Vahlkampfiidae</taxon>
        <taxon>Naegleria</taxon>
    </lineage>
</organism>